<organism evidence="3 4">
    <name type="scientific">Streptomyces roseolilacinus</name>
    <dbReference type="NCBI Taxonomy" id="66904"/>
    <lineage>
        <taxon>Bacteria</taxon>
        <taxon>Bacillati</taxon>
        <taxon>Actinomycetota</taxon>
        <taxon>Actinomycetes</taxon>
        <taxon>Kitasatosporales</taxon>
        <taxon>Streptomycetaceae</taxon>
        <taxon>Streptomyces</taxon>
    </lineage>
</organism>
<comment type="caution">
    <text evidence="3">The sequence shown here is derived from an EMBL/GenBank/DDBJ whole genome shotgun (WGS) entry which is preliminary data.</text>
</comment>
<sequence length="217" mass="23334">MRRFVGLVLCAALAVTSCTGGGAENPQADDENPCRVADSSNEERLLRALLGGGSVETIVYNTPMDVGARLRKNLLGSGGAKATPYVYGCSFAQDSRLDDGEIRLGFSWVSRDDPYEKEKSPSPSRRFDVSGTLGESGGNYSKLYLRCDLPGDLGPPSERVLLRARASNTSNSEQKGSEEAMKQHLAFLYLMTQRVTAALACENKPLQGDPVVKPVKG</sequence>
<dbReference type="EMBL" id="BMSV01000015">
    <property type="protein sequence ID" value="GGQ30598.1"/>
    <property type="molecule type" value="Genomic_DNA"/>
</dbReference>
<evidence type="ECO:0000256" key="1">
    <source>
        <dbReference type="SAM" id="MobiDB-lite"/>
    </source>
</evidence>
<keyword evidence="2" id="KW-0732">Signal</keyword>
<proteinExistence type="predicted"/>
<feature type="region of interest" description="Disordered" evidence="1">
    <location>
        <begin position="113"/>
        <end position="133"/>
    </location>
</feature>
<feature type="signal peptide" evidence="2">
    <location>
        <begin position="1"/>
        <end position="22"/>
    </location>
</feature>
<gene>
    <name evidence="3" type="ORF">GCM10010249_56670</name>
</gene>
<dbReference type="RefSeq" id="WP_189538003.1">
    <property type="nucleotide sequence ID" value="NZ_BMSV01000015.1"/>
</dbReference>
<protein>
    <recommendedName>
        <fullName evidence="5">Lipoprotein</fullName>
    </recommendedName>
</protein>
<dbReference type="Proteomes" id="UP000654123">
    <property type="component" value="Unassembled WGS sequence"/>
</dbReference>
<evidence type="ECO:0000256" key="2">
    <source>
        <dbReference type="SAM" id="SignalP"/>
    </source>
</evidence>
<reference evidence="3" key="2">
    <citation type="submission" date="2020-09" db="EMBL/GenBank/DDBJ databases">
        <authorList>
            <person name="Sun Q."/>
            <person name="Ohkuma M."/>
        </authorList>
    </citation>
    <scope>NUCLEOTIDE SEQUENCE</scope>
    <source>
        <strain evidence="3">JCM 4335</strain>
    </source>
</reference>
<reference evidence="3" key="1">
    <citation type="journal article" date="2014" name="Int. J. Syst. Evol. Microbiol.">
        <title>Complete genome sequence of Corynebacterium casei LMG S-19264T (=DSM 44701T), isolated from a smear-ripened cheese.</title>
        <authorList>
            <consortium name="US DOE Joint Genome Institute (JGI-PGF)"/>
            <person name="Walter F."/>
            <person name="Albersmeier A."/>
            <person name="Kalinowski J."/>
            <person name="Ruckert C."/>
        </authorList>
    </citation>
    <scope>NUCLEOTIDE SEQUENCE</scope>
    <source>
        <strain evidence="3">JCM 4335</strain>
    </source>
</reference>
<dbReference type="PROSITE" id="PS51257">
    <property type="entry name" value="PROKAR_LIPOPROTEIN"/>
    <property type="match status" value="1"/>
</dbReference>
<feature type="chain" id="PRO_5039588565" description="Lipoprotein" evidence="2">
    <location>
        <begin position="23"/>
        <end position="217"/>
    </location>
</feature>
<evidence type="ECO:0008006" key="5">
    <source>
        <dbReference type="Google" id="ProtNLM"/>
    </source>
</evidence>
<keyword evidence="4" id="KW-1185">Reference proteome</keyword>
<dbReference type="AlphaFoldDB" id="A0A918B5D1"/>
<evidence type="ECO:0000313" key="3">
    <source>
        <dbReference type="EMBL" id="GGQ30598.1"/>
    </source>
</evidence>
<feature type="compositionally biased region" description="Basic and acidic residues" evidence="1">
    <location>
        <begin position="113"/>
        <end position="128"/>
    </location>
</feature>
<name>A0A918B5D1_9ACTN</name>
<accession>A0A918B5D1</accession>
<evidence type="ECO:0000313" key="4">
    <source>
        <dbReference type="Proteomes" id="UP000654123"/>
    </source>
</evidence>